<feature type="domain" description="Sialidase" evidence="4">
    <location>
        <begin position="246"/>
        <end position="489"/>
    </location>
</feature>
<evidence type="ECO:0000256" key="2">
    <source>
        <dbReference type="ARBA" id="ARBA00009348"/>
    </source>
</evidence>
<dbReference type="SUPFAM" id="SSF50939">
    <property type="entry name" value="Sialidases"/>
    <property type="match status" value="1"/>
</dbReference>
<dbReference type="GO" id="GO:0006689">
    <property type="term" value="P:ganglioside catabolic process"/>
    <property type="evidence" value="ECO:0007669"/>
    <property type="project" value="TreeGrafter"/>
</dbReference>
<dbReference type="InterPro" id="IPR036278">
    <property type="entry name" value="Sialidase_sf"/>
</dbReference>
<dbReference type="EMBL" id="CP012677">
    <property type="protein sequence ID" value="ALE93860.1"/>
    <property type="molecule type" value="Genomic_DNA"/>
</dbReference>
<protein>
    <recommendedName>
        <fullName evidence="3">exo-alpha-sialidase</fullName>
        <ecNumber evidence="3">3.2.1.18</ecNumber>
    </recommendedName>
</protein>
<dbReference type="EC" id="3.2.1.18" evidence="3"/>
<dbReference type="AlphaFoldDB" id="A0A0M4QQ66"/>
<comment type="catalytic activity">
    <reaction evidence="1">
        <text>Hydrolysis of alpha-(2-&gt;3)-, alpha-(2-&gt;6)-, alpha-(2-&gt;8)- glycosidic linkages of terminal sialic acid residues in oligosaccharides, glycoproteins, glycolipids, colominic acid and synthetic substrates.</text>
        <dbReference type="EC" id="3.2.1.18"/>
    </reaction>
</comment>
<dbReference type="GO" id="GO:0004308">
    <property type="term" value="F:exo-alpha-sialidase activity"/>
    <property type="evidence" value="ECO:0007669"/>
    <property type="project" value="UniProtKB-EC"/>
</dbReference>
<name>A0A0M4QQ66_9MICC</name>
<dbReference type="InterPro" id="IPR011040">
    <property type="entry name" value="Sialidase"/>
</dbReference>
<dbReference type="Gene3D" id="2.40.220.10">
    <property type="entry name" value="Intramolecular Trans-sialidase, Domain 3"/>
    <property type="match status" value="1"/>
</dbReference>
<gene>
    <name evidence="5" type="ORF">AOC05_00520</name>
</gene>
<dbReference type="Gene3D" id="2.120.10.10">
    <property type="match status" value="1"/>
</dbReference>
<sequence>MPFLLNTSAGTLIAGTDVNRATTGDSADNIDAALRRKANASSQAPAAGWDPATVPSALHMKDYADEPGYKQSSASVIDGAIVQDTLNTQRIFTLTDAFPWNGGVFEKLNVLADGGVQGGRARSMAYGDGFATIAGKKYLLLSSQNIKGSADGLTNNINNNTDRSKFDYVADVNGPKDSSGRISVYNLQGTPRPYSSTATHVSDSNLALGTLTNYSLDAEFALFNSGTPLIVQQKSTSGGGLQVPLKIFYEASPLQMYNTSYILQTHSDDDGQSWVSDQLISGMVKRENSRWYLLGPGRSIQIQKGAFAGRLVVPVYYQGGTSTEVIFSDDNGKTWSHGEPLPTSLASHESSVVELPDGSLQIYVRNTSSSGGKVLTSASGNGGASWRAVGSAFGDNSAGINSQISTVTLQAPVVSPTTGTAQPAFLMTTAMSSARTNGVANIGLVHEDGNYAGGAKKYRIEWIKQYQLTGANEKFAYSSMAQLNNGKVGILYEAAPTGSWSDGLQAMYYRELEISDLLN</sequence>
<dbReference type="CDD" id="cd15482">
    <property type="entry name" value="Sialidase_non-viral"/>
    <property type="match status" value="1"/>
</dbReference>
<dbReference type="Pfam" id="PF13088">
    <property type="entry name" value="BNR_2"/>
    <property type="match status" value="1"/>
</dbReference>
<comment type="similarity">
    <text evidence="2">Belongs to the glycosyl hydrolase 33 family.</text>
</comment>
<dbReference type="PANTHER" id="PTHR10628">
    <property type="entry name" value="SIALIDASE"/>
    <property type="match status" value="1"/>
</dbReference>
<dbReference type="InterPro" id="IPR023364">
    <property type="entry name" value="Trans_sialidase_dom3"/>
</dbReference>
<dbReference type="Proteomes" id="UP000062833">
    <property type="component" value="Chromosome"/>
</dbReference>
<dbReference type="PATRIC" id="fig|656366.3.peg.108"/>
<reference evidence="6" key="1">
    <citation type="submission" date="2015-09" db="EMBL/GenBank/DDBJ databases">
        <title>Complete genome of Arthrobacter alpinus strain R3.8.</title>
        <authorList>
            <person name="See-Too W.S."/>
            <person name="Chan K.G."/>
        </authorList>
    </citation>
    <scope>NUCLEOTIDE SEQUENCE [LARGE SCALE GENOMIC DNA]</scope>
    <source>
        <strain evidence="6">R3.8</strain>
    </source>
</reference>
<dbReference type="InterPro" id="IPR026856">
    <property type="entry name" value="Sialidase_fam"/>
</dbReference>
<dbReference type="GO" id="GO:0009313">
    <property type="term" value="P:oligosaccharide catabolic process"/>
    <property type="evidence" value="ECO:0007669"/>
    <property type="project" value="TreeGrafter"/>
</dbReference>
<evidence type="ECO:0000259" key="4">
    <source>
        <dbReference type="Pfam" id="PF13088"/>
    </source>
</evidence>
<evidence type="ECO:0000256" key="1">
    <source>
        <dbReference type="ARBA" id="ARBA00000427"/>
    </source>
</evidence>
<organism evidence="5 6">
    <name type="scientific">Arthrobacter alpinus</name>
    <dbReference type="NCBI Taxonomy" id="656366"/>
    <lineage>
        <taxon>Bacteria</taxon>
        <taxon>Bacillati</taxon>
        <taxon>Actinomycetota</taxon>
        <taxon>Actinomycetes</taxon>
        <taxon>Micrococcales</taxon>
        <taxon>Micrococcaceae</taxon>
        <taxon>Arthrobacter</taxon>
    </lineage>
</organism>
<accession>A0A0M4QQ66</accession>
<dbReference type="PANTHER" id="PTHR10628:SF30">
    <property type="entry name" value="EXO-ALPHA-SIALIDASE"/>
    <property type="match status" value="1"/>
</dbReference>
<dbReference type="GO" id="GO:0005737">
    <property type="term" value="C:cytoplasm"/>
    <property type="evidence" value="ECO:0007669"/>
    <property type="project" value="TreeGrafter"/>
</dbReference>
<evidence type="ECO:0000313" key="6">
    <source>
        <dbReference type="Proteomes" id="UP000062833"/>
    </source>
</evidence>
<evidence type="ECO:0000256" key="3">
    <source>
        <dbReference type="ARBA" id="ARBA00012733"/>
    </source>
</evidence>
<evidence type="ECO:0000313" key="5">
    <source>
        <dbReference type="EMBL" id="ALE93860.1"/>
    </source>
</evidence>
<proteinExistence type="inferred from homology"/>
<dbReference type="GO" id="GO:0016020">
    <property type="term" value="C:membrane"/>
    <property type="evidence" value="ECO:0007669"/>
    <property type="project" value="TreeGrafter"/>
</dbReference>
<keyword evidence="6" id="KW-1185">Reference proteome</keyword>
<dbReference type="KEGG" id="aaq:AOC05_00520"/>